<evidence type="ECO:0000313" key="9">
    <source>
        <dbReference type="EMBL" id="MDD0816646.1"/>
    </source>
</evidence>
<keyword evidence="6 7" id="KW-0472">Membrane</keyword>
<reference evidence="9 10" key="1">
    <citation type="submission" date="2023-02" db="EMBL/GenBank/DDBJ databases">
        <title>Bacterial whole genome sequence for Curvibacter sp. HBC28.</title>
        <authorList>
            <person name="Le V."/>
            <person name="Ko S.-R."/>
            <person name="Ahn C.-Y."/>
            <person name="Oh H.-M."/>
        </authorList>
    </citation>
    <scope>NUCLEOTIDE SEQUENCE [LARGE SCALE GENOMIC DNA]</scope>
    <source>
        <strain evidence="9 10">HBC28</strain>
    </source>
</reference>
<dbReference type="EMBL" id="JAQSIO010000009">
    <property type="protein sequence ID" value="MDD0816646.1"/>
    <property type="molecule type" value="Genomic_DNA"/>
</dbReference>
<comment type="subcellular location">
    <subcellularLocation>
        <location evidence="1 7">Cell membrane</location>
        <topology evidence="1 7">Multi-pass membrane protein</topology>
    </subcellularLocation>
</comment>
<evidence type="ECO:0000256" key="5">
    <source>
        <dbReference type="ARBA" id="ARBA00022989"/>
    </source>
</evidence>
<organism evidence="9 10">
    <name type="scientific">Curvibacter microcysteis</name>
    <dbReference type="NCBI Taxonomy" id="3026419"/>
    <lineage>
        <taxon>Bacteria</taxon>
        <taxon>Pseudomonadati</taxon>
        <taxon>Pseudomonadota</taxon>
        <taxon>Betaproteobacteria</taxon>
        <taxon>Burkholderiales</taxon>
        <taxon>Comamonadaceae</taxon>
        <taxon>Curvibacter</taxon>
    </lineage>
</organism>
<keyword evidence="4 7" id="KW-0812">Transmembrane</keyword>
<dbReference type="InterPro" id="IPR000515">
    <property type="entry name" value="MetI-like"/>
</dbReference>
<feature type="transmembrane region" description="Helical" evidence="7">
    <location>
        <begin position="242"/>
        <end position="263"/>
    </location>
</feature>
<evidence type="ECO:0000256" key="2">
    <source>
        <dbReference type="ARBA" id="ARBA00022448"/>
    </source>
</evidence>
<feature type="transmembrane region" description="Helical" evidence="7">
    <location>
        <begin position="60"/>
        <end position="83"/>
    </location>
</feature>
<evidence type="ECO:0000256" key="1">
    <source>
        <dbReference type="ARBA" id="ARBA00004651"/>
    </source>
</evidence>
<keyword evidence="2 7" id="KW-0813">Transport</keyword>
<evidence type="ECO:0000313" key="10">
    <source>
        <dbReference type="Proteomes" id="UP001528672"/>
    </source>
</evidence>
<feature type="transmembrane region" description="Helical" evidence="7">
    <location>
        <begin position="12"/>
        <end position="40"/>
    </location>
</feature>
<evidence type="ECO:0000256" key="3">
    <source>
        <dbReference type="ARBA" id="ARBA00022475"/>
    </source>
</evidence>
<feature type="transmembrane region" description="Helical" evidence="7">
    <location>
        <begin position="203"/>
        <end position="222"/>
    </location>
</feature>
<proteinExistence type="inferred from homology"/>
<evidence type="ECO:0000256" key="4">
    <source>
        <dbReference type="ARBA" id="ARBA00022692"/>
    </source>
</evidence>
<dbReference type="PANTHER" id="PTHR30183:SF3">
    <property type="entry name" value="MOLYBDENUM TRANSPORT SYSTEM PERMEASE PROTEIN MODB"/>
    <property type="match status" value="1"/>
</dbReference>
<dbReference type="Gene3D" id="1.10.3720.10">
    <property type="entry name" value="MetI-like"/>
    <property type="match status" value="1"/>
</dbReference>
<evidence type="ECO:0000259" key="8">
    <source>
        <dbReference type="PROSITE" id="PS50928"/>
    </source>
</evidence>
<dbReference type="PROSITE" id="PS50928">
    <property type="entry name" value="ABC_TM1"/>
    <property type="match status" value="1"/>
</dbReference>
<accession>A0ABT5MN70</accession>
<dbReference type="InterPro" id="IPR035906">
    <property type="entry name" value="MetI-like_sf"/>
</dbReference>
<evidence type="ECO:0000256" key="6">
    <source>
        <dbReference type="ARBA" id="ARBA00023136"/>
    </source>
</evidence>
<feature type="transmembrane region" description="Helical" evidence="7">
    <location>
        <begin position="130"/>
        <end position="153"/>
    </location>
</feature>
<dbReference type="Proteomes" id="UP001528672">
    <property type="component" value="Unassembled WGS sequence"/>
</dbReference>
<feature type="transmembrane region" description="Helical" evidence="7">
    <location>
        <begin position="95"/>
        <end position="118"/>
    </location>
</feature>
<name>A0ABT5MN70_9BURK</name>
<sequence>MPLLPPLSPRALRLACATPALVFFAAFWLLPVGQLLLLPASLGGSTYWVVLTEARYLKSLLQTLALSAGVTATTLLLGAVVGLTLARQRFPGRQLLLSLLTLPLSFPGVIIGFFVILLGGRQGLVADLSAALGAGRLTLAYGLGGLFLGYLYFSLPRAIASYTAAASALDGALEEAARSLGASRWQVARDVWWPGLLPTTGSCAAMVFATAMGAFGTAFTLASRYEVLPITIYNEFTNYANFALAASLSMALGLLTWAVLWVGRRLGERAPESAAKSAAGV</sequence>
<protein>
    <submittedName>
        <fullName evidence="9">ABC transporter permease subunit</fullName>
    </submittedName>
</protein>
<dbReference type="RefSeq" id="WP_273928596.1">
    <property type="nucleotide sequence ID" value="NZ_JAQSIO010000009.1"/>
</dbReference>
<comment type="similarity">
    <text evidence="7">Belongs to the binding-protein-dependent transport system permease family.</text>
</comment>
<keyword evidence="10" id="KW-1185">Reference proteome</keyword>
<keyword evidence="5 7" id="KW-1133">Transmembrane helix</keyword>
<dbReference type="Pfam" id="PF00528">
    <property type="entry name" value="BPD_transp_1"/>
    <property type="match status" value="1"/>
</dbReference>
<dbReference type="CDD" id="cd06261">
    <property type="entry name" value="TM_PBP2"/>
    <property type="match status" value="1"/>
</dbReference>
<dbReference type="PANTHER" id="PTHR30183">
    <property type="entry name" value="MOLYBDENUM TRANSPORT SYSTEM PERMEASE PROTEIN MODB"/>
    <property type="match status" value="1"/>
</dbReference>
<evidence type="ECO:0000256" key="7">
    <source>
        <dbReference type="RuleBase" id="RU363032"/>
    </source>
</evidence>
<comment type="caution">
    <text evidence="9">The sequence shown here is derived from an EMBL/GenBank/DDBJ whole genome shotgun (WGS) entry which is preliminary data.</text>
</comment>
<keyword evidence="3" id="KW-1003">Cell membrane</keyword>
<feature type="domain" description="ABC transmembrane type-1" evidence="8">
    <location>
        <begin position="60"/>
        <end position="263"/>
    </location>
</feature>
<dbReference type="SUPFAM" id="SSF161098">
    <property type="entry name" value="MetI-like"/>
    <property type="match status" value="1"/>
</dbReference>
<gene>
    <name evidence="9" type="ORF">PSQ39_18550</name>
</gene>